<accession>F1YWP1</accession>
<evidence type="ECO:0000313" key="2">
    <source>
        <dbReference type="Proteomes" id="UP000018454"/>
    </source>
</evidence>
<dbReference type="AlphaFoldDB" id="F1YWP1"/>
<dbReference type="OrthoDB" id="5734556at2"/>
<organism evidence="1 2">
    <name type="scientific">Acetobacter pomorum DM001</name>
    <dbReference type="NCBI Taxonomy" id="945681"/>
    <lineage>
        <taxon>Bacteria</taxon>
        <taxon>Pseudomonadati</taxon>
        <taxon>Pseudomonadota</taxon>
        <taxon>Alphaproteobacteria</taxon>
        <taxon>Acetobacterales</taxon>
        <taxon>Acetobacteraceae</taxon>
        <taxon>Acetobacter</taxon>
    </lineage>
</organism>
<sequence>MALAEVRQRNLAETEHSCVTDAQVFAMRLHAQAHKAEAQKAQMQSSLSGNNAVDDGVHGFARHNGPHGLPVVQLPNVPSACSWHHENGIRRTACL</sequence>
<dbReference type="EMBL" id="AEUP01000063">
    <property type="protein sequence ID" value="EGE46747.1"/>
    <property type="molecule type" value="Genomic_DNA"/>
</dbReference>
<reference evidence="1 2" key="1">
    <citation type="journal article" date="2011" name="Science">
        <title>Drosophila microbiome modulates host developmental and metabolic homeostasis via insulin signaling.</title>
        <authorList>
            <person name="Shin S.C."/>
            <person name="Kim S.H."/>
            <person name="You H."/>
            <person name="Kim B."/>
            <person name="Kim A.C."/>
            <person name="Lee K.A."/>
            <person name="Yoon J.H."/>
            <person name="Ryu J.H."/>
            <person name="Lee W.J."/>
        </authorList>
    </citation>
    <scope>NUCLEOTIDE SEQUENCE [LARGE SCALE GENOMIC DNA]</scope>
    <source>
        <strain evidence="1 2">DM001</strain>
    </source>
</reference>
<comment type="caution">
    <text evidence="1">The sequence shown here is derived from an EMBL/GenBank/DDBJ whole genome shotgun (WGS) entry which is preliminary data.</text>
</comment>
<proteinExistence type="predicted"/>
<gene>
    <name evidence="1" type="ORF">APO_2655</name>
</gene>
<dbReference type="Proteomes" id="UP000018454">
    <property type="component" value="Unassembled WGS sequence"/>
</dbReference>
<evidence type="ECO:0000313" key="1">
    <source>
        <dbReference type="EMBL" id="EGE46747.1"/>
    </source>
</evidence>
<protein>
    <submittedName>
        <fullName evidence="1">Uncharacterized protein</fullName>
    </submittedName>
</protein>
<name>F1YWP1_9PROT</name>